<dbReference type="InterPro" id="IPR054502">
    <property type="entry name" value="bHLH-TF_ACT-like_plant"/>
</dbReference>
<organism evidence="5 6">
    <name type="scientific">Lithospermum erythrorhizon</name>
    <name type="common">Purple gromwell</name>
    <name type="synonym">Lithospermum officinale var. erythrorhizon</name>
    <dbReference type="NCBI Taxonomy" id="34254"/>
    <lineage>
        <taxon>Eukaryota</taxon>
        <taxon>Viridiplantae</taxon>
        <taxon>Streptophyta</taxon>
        <taxon>Embryophyta</taxon>
        <taxon>Tracheophyta</taxon>
        <taxon>Spermatophyta</taxon>
        <taxon>Magnoliopsida</taxon>
        <taxon>eudicotyledons</taxon>
        <taxon>Gunneridae</taxon>
        <taxon>Pentapetalae</taxon>
        <taxon>asterids</taxon>
        <taxon>lamiids</taxon>
        <taxon>Boraginales</taxon>
        <taxon>Boraginaceae</taxon>
        <taxon>Boraginoideae</taxon>
        <taxon>Lithospermeae</taxon>
        <taxon>Lithospermum</taxon>
    </lineage>
</organism>
<dbReference type="GO" id="GO:0003700">
    <property type="term" value="F:DNA-binding transcription factor activity"/>
    <property type="evidence" value="ECO:0007669"/>
    <property type="project" value="InterPro"/>
</dbReference>
<dbReference type="InterPro" id="IPR045865">
    <property type="entry name" value="ACT-like_dom_sf"/>
</dbReference>
<dbReference type="GO" id="GO:0045893">
    <property type="term" value="P:positive regulation of DNA-templated transcription"/>
    <property type="evidence" value="ECO:0007669"/>
    <property type="project" value="TreeGrafter"/>
</dbReference>
<comment type="caution">
    <text evidence="5">The sequence shown here is derived from an EMBL/GenBank/DDBJ whole genome shotgun (WGS) entry which is preliminary data.</text>
</comment>
<protein>
    <submittedName>
        <fullName evidence="5">DNA-binding transcription factor</fullName>
    </submittedName>
</protein>
<reference evidence="5 6" key="1">
    <citation type="submission" date="2024-01" db="EMBL/GenBank/DDBJ databases">
        <title>The complete chloroplast genome sequence of Lithospermum erythrorhizon: insights into the phylogenetic relationship among Boraginaceae species and the maternal lineages of purple gromwells.</title>
        <authorList>
            <person name="Okada T."/>
            <person name="Watanabe K."/>
        </authorList>
    </citation>
    <scope>NUCLEOTIDE SEQUENCE [LARGE SCALE GENOMIC DNA]</scope>
</reference>
<proteinExistence type="predicted"/>
<dbReference type="GO" id="GO:0010052">
    <property type="term" value="P:guard cell differentiation"/>
    <property type="evidence" value="ECO:0007669"/>
    <property type="project" value="InterPro"/>
</dbReference>
<gene>
    <name evidence="5" type="ORF">LIER_23617</name>
</gene>
<sequence>MATDDQMKFDLDYEALQRLQEETAESKSFLADVQVKLLGLDIAMIKILSRRRHGQLINTIAALEEMQFNILQTNVTTIEQTVLYSFHVKVEGEVRYTAEDIANFVQQTLNFIHVNTNAGM</sequence>
<feature type="domain" description="Plant bHLH transcription factor ACT-like" evidence="4">
    <location>
        <begin position="33"/>
        <end position="107"/>
    </location>
</feature>
<dbReference type="PANTHER" id="PTHR46684:SF6">
    <property type="entry name" value="TRANSCRIPTION FACTOR FAMA"/>
    <property type="match status" value="1"/>
</dbReference>
<comment type="subcellular location">
    <subcellularLocation>
        <location evidence="1">Nucleus</location>
    </subcellularLocation>
</comment>
<evidence type="ECO:0000313" key="5">
    <source>
        <dbReference type="EMBL" id="GAA0169054.1"/>
    </source>
</evidence>
<dbReference type="SUPFAM" id="SSF55021">
    <property type="entry name" value="ACT-like"/>
    <property type="match status" value="1"/>
</dbReference>
<evidence type="ECO:0000313" key="6">
    <source>
        <dbReference type="Proteomes" id="UP001454036"/>
    </source>
</evidence>
<dbReference type="PANTHER" id="PTHR46684">
    <property type="entry name" value="TRANSCRIPTION FACTOR FAMA"/>
    <property type="match status" value="1"/>
</dbReference>
<dbReference type="GO" id="GO:0005634">
    <property type="term" value="C:nucleus"/>
    <property type="evidence" value="ECO:0007669"/>
    <property type="project" value="UniProtKB-SubCell"/>
</dbReference>
<keyword evidence="3" id="KW-0539">Nucleus</keyword>
<keyword evidence="6" id="KW-1185">Reference proteome</keyword>
<name>A0AAV3QY91_LITER</name>
<accession>A0AAV3QY91</accession>
<evidence type="ECO:0000256" key="1">
    <source>
        <dbReference type="ARBA" id="ARBA00004123"/>
    </source>
</evidence>
<keyword evidence="2 5" id="KW-0238">DNA-binding</keyword>
<dbReference type="Proteomes" id="UP001454036">
    <property type="component" value="Unassembled WGS sequence"/>
</dbReference>
<evidence type="ECO:0000256" key="2">
    <source>
        <dbReference type="ARBA" id="ARBA00023125"/>
    </source>
</evidence>
<evidence type="ECO:0000256" key="3">
    <source>
        <dbReference type="ARBA" id="ARBA00023242"/>
    </source>
</evidence>
<dbReference type="GO" id="GO:0003677">
    <property type="term" value="F:DNA binding"/>
    <property type="evidence" value="ECO:0007669"/>
    <property type="project" value="UniProtKB-KW"/>
</dbReference>
<dbReference type="Pfam" id="PF22754">
    <property type="entry name" value="bHLH-TF_ACT-like_plant"/>
    <property type="match status" value="1"/>
</dbReference>
<dbReference type="EMBL" id="BAABME010006692">
    <property type="protein sequence ID" value="GAA0169054.1"/>
    <property type="molecule type" value="Genomic_DNA"/>
</dbReference>
<dbReference type="AlphaFoldDB" id="A0AAV3QY91"/>
<dbReference type="InterPro" id="IPR044283">
    <property type="entry name" value="FAMA/SPEECHLESS/MUTE-like"/>
</dbReference>
<evidence type="ECO:0000259" key="4">
    <source>
        <dbReference type="Pfam" id="PF22754"/>
    </source>
</evidence>